<evidence type="ECO:0000256" key="4">
    <source>
        <dbReference type="ARBA" id="ARBA00022603"/>
    </source>
</evidence>
<keyword evidence="9" id="KW-0539">Nucleus</keyword>
<dbReference type="InterPro" id="IPR029063">
    <property type="entry name" value="SAM-dependent_MTases_sf"/>
</dbReference>
<evidence type="ECO:0000256" key="8">
    <source>
        <dbReference type="ARBA" id="ARBA00023125"/>
    </source>
</evidence>
<feature type="region of interest" description="Disordered" evidence="11">
    <location>
        <begin position="1"/>
        <end position="34"/>
    </location>
</feature>
<dbReference type="SMART" id="SM00298">
    <property type="entry name" value="CHROMO"/>
    <property type="match status" value="1"/>
</dbReference>
<evidence type="ECO:0000256" key="9">
    <source>
        <dbReference type="ARBA" id="ARBA00023242"/>
    </source>
</evidence>
<dbReference type="SUPFAM" id="SSF54160">
    <property type="entry name" value="Chromo domain-like"/>
    <property type="match status" value="1"/>
</dbReference>
<evidence type="ECO:0000256" key="6">
    <source>
        <dbReference type="ARBA" id="ARBA00022691"/>
    </source>
</evidence>
<dbReference type="GO" id="GO:0003677">
    <property type="term" value="F:DNA binding"/>
    <property type="evidence" value="ECO:0007669"/>
    <property type="project" value="UniProtKB-KW"/>
</dbReference>
<dbReference type="Proteomes" id="UP000663842">
    <property type="component" value="Unassembled WGS sequence"/>
</dbReference>
<evidence type="ECO:0000313" key="13">
    <source>
        <dbReference type="EMBL" id="CAF4130076.1"/>
    </source>
</evidence>
<gene>
    <name evidence="13" type="ORF">UXM345_LOCUS23937</name>
</gene>
<dbReference type="AlphaFoldDB" id="A0A819WWG2"/>
<evidence type="ECO:0000256" key="11">
    <source>
        <dbReference type="SAM" id="MobiDB-lite"/>
    </source>
</evidence>
<comment type="caution">
    <text evidence="13">The sequence shown here is derived from an EMBL/GenBank/DDBJ whole genome shotgun (WGS) entry which is preliminary data.</text>
</comment>
<dbReference type="GO" id="GO:0009307">
    <property type="term" value="P:DNA restriction-modification system"/>
    <property type="evidence" value="ECO:0007669"/>
    <property type="project" value="UniProtKB-KW"/>
</dbReference>
<evidence type="ECO:0000256" key="10">
    <source>
        <dbReference type="ARBA" id="ARBA00049120"/>
    </source>
</evidence>
<dbReference type="Pfam" id="PF00385">
    <property type="entry name" value="Chromo"/>
    <property type="match status" value="1"/>
</dbReference>
<dbReference type="EMBL" id="CAJOBF010004247">
    <property type="protein sequence ID" value="CAF4130076.1"/>
    <property type="molecule type" value="Genomic_DNA"/>
</dbReference>
<comment type="similarity">
    <text evidence="2">Belongs to the N(4)/N(6)-methyltransferase family. N(4) subfamily.</text>
</comment>
<evidence type="ECO:0000256" key="7">
    <source>
        <dbReference type="ARBA" id="ARBA00022747"/>
    </source>
</evidence>
<dbReference type="GO" id="GO:0032259">
    <property type="term" value="P:methylation"/>
    <property type="evidence" value="ECO:0007669"/>
    <property type="project" value="UniProtKB-KW"/>
</dbReference>
<accession>A0A819WWG2</accession>
<dbReference type="PROSITE" id="PS50013">
    <property type="entry name" value="CHROMO_2"/>
    <property type="match status" value="1"/>
</dbReference>
<feature type="domain" description="Chromo" evidence="12">
    <location>
        <begin position="318"/>
        <end position="376"/>
    </location>
</feature>
<dbReference type="PROSITE" id="PS00093">
    <property type="entry name" value="N4_MTASE"/>
    <property type="match status" value="1"/>
</dbReference>
<dbReference type="PRINTS" id="PR00508">
    <property type="entry name" value="S21N4MTFRASE"/>
</dbReference>
<name>A0A819WWG2_9BILA</name>
<dbReference type="InterPro" id="IPR001091">
    <property type="entry name" value="RM_Methyltransferase"/>
</dbReference>
<dbReference type="Gene3D" id="2.40.50.40">
    <property type="match status" value="1"/>
</dbReference>
<keyword evidence="6" id="KW-0949">S-adenosyl-L-methionine</keyword>
<evidence type="ECO:0000313" key="14">
    <source>
        <dbReference type="Proteomes" id="UP000663842"/>
    </source>
</evidence>
<evidence type="ECO:0000256" key="5">
    <source>
        <dbReference type="ARBA" id="ARBA00022679"/>
    </source>
</evidence>
<keyword evidence="5" id="KW-0808">Transferase</keyword>
<sequence>MHSPQKSSEKAELINPSMSANNEERSTTNNPSHSSAYQYSFRIVIKNEISSSSTTTSKPGGIEKKKLKSIVNKYMIVDCLKGLKILPSDSIQCIVTSPPYNKLGLREGRSYRGQIVYDTYDDDMDEHEYKRWQIDLLNEINRVLKPNGSLFYNHKDRRYRHRDYPPEEFIIRSDLNLYQTIIWDRSCTANQNAAYFRPNSEKIFWLTKASGSTVTAPKFYRDRLPECFKSSIWRIPPDRKNKHPAPFPALLAEICILATTDKGDLVLDPFAGSGTTLVAAANLKRSFLGFDISTKYQAMFEHRLATSNSDINMQKEFYVVENIIDKRFRNGSSEYLLKWKGFDHNHNTWENEKNLHCPDLLKQFETSLKNNNRKKYTPSNEKFSTMLHLNKSRVHKLKKPRLLRCTKKKVNKMR</sequence>
<keyword evidence="8" id="KW-0238">DNA-binding</keyword>
<dbReference type="GO" id="GO:0015667">
    <property type="term" value="F:site-specific DNA-methyltransferase (cytosine-N4-specific) activity"/>
    <property type="evidence" value="ECO:0007669"/>
    <property type="project" value="UniProtKB-EC"/>
</dbReference>
<dbReference type="InterPro" id="IPR017985">
    <property type="entry name" value="MeTrfase_CN4_CS"/>
</dbReference>
<keyword evidence="7" id="KW-0680">Restriction system</keyword>
<dbReference type="InterPro" id="IPR002941">
    <property type="entry name" value="DNA_methylase_N4/N6"/>
</dbReference>
<evidence type="ECO:0000259" key="12">
    <source>
        <dbReference type="PROSITE" id="PS50013"/>
    </source>
</evidence>
<dbReference type="EC" id="2.1.1.113" evidence="3"/>
<dbReference type="InterPro" id="IPR016197">
    <property type="entry name" value="Chromo-like_dom_sf"/>
</dbReference>
<comment type="catalytic activity">
    <reaction evidence="10">
        <text>a 2'-deoxycytidine in DNA + S-adenosyl-L-methionine = an N(4)-methyl-2'-deoxycytidine in DNA + S-adenosyl-L-homocysteine + H(+)</text>
        <dbReference type="Rhea" id="RHEA:16857"/>
        <dbReference type="Rhea" id="RHEA-COMP:11369"/>
        <dbReference type="Rhea" id="RHEA-COMP:13674"/>
        <dbReference type="ChEBI" id="CHEBI:15378"/>
        <dbReference type="ChEBI" id="CHEBI:57856"/>
        <dbReference type="ChEBI" id="CHEBI:59789"/>
        <dbReference type="ChEBI" id="CHEBI:85452"/>
        <dbReference type="ChEBI" id="CHEBI:137933"/>
        <dbReference type="EC" id="2.1.1.113"/>
    </reaction>
</comment>
<dbReference type="InterPro" id="IPR023780">
    <property type="entry name" value="Chromo_domain"/>
</dbReference>
<dbReference type="InterPro" id="IPR023779">
    <property type="entry name" value="Chromodomain_CS"/>
</dbReference>
<dbReference type="GO" id="GO:0008170">
    <property type="term" value="F:N-methyltransferase activity"/>
    <property type="evidence" value="ECO:0007669"/>
    <property type="project" value="InterPro"/>
</dbReference>
<feature type="compositionally biased region" description="Polar residues" evidence="11">
    <location>
        <begin position="16"/>
        <end position="34"/>
    </location>
</feature>
<proteinExistence type="inferred from homology"/>
<dbReference type="GO" id="GO:0005634">
    <property type="term" value="C:nucleus"/>
    <property type="evidence" value="ECO:0007669"/>
    <property type="project" value="UniProtKB-SubCell"/>
</dbReference>
<comment type="subcellular location">
    <subcellularLocation>
        <location evidence="1">Nucleus</location>
    </subcellularLocation>
</comment>
<dbReference type="SUPFAM" id="SSF53335">
    <property type="entry name" value="S-adenosyl-L-methionine-dependent methyltransferases"/>
    <property type="match status" value="1"/>
</dbReference>
<dbReference type="PANTHER" id="PTHR22812">
    <property type="entry name" value="CHROMOBOX PROTEIN"/>
    <property type="match status" value="1"/>
</dbReference>
<evidence type="ECO:0000256" key="3">
    <source>
        <dbReference type="ARBA" id="ARBA00012185"/>
    </source>
</evidence>
<dbReference type="InterPro" id="IPR000953">
    <property type="entry name" value="Chromo/chromo_shadow_dom"/>
</dbReference>
<dbReference type="Gene3D" id="3.40.50.150">
    <property type="entry name" value="Vaccinia Virus protein VP39"/>
    <property type="match status" value="1"/>
</dbReference>
<reference evidence="13" key="1">
    <citation type="submission" date="2021-02" db="EMBL/GenBank/DDBJ databases">
        <authorList>
            <person name="Nowell W R."/>
        </authorList>
    </citation>
    <scope>NUCLEOTIDE SEQUENCE</scope>
</reference>
<organism evidence="13 14">
    <name type="scientific">Rotaria magnacalcarata</name>
    <dbReference type="NCBI Taxonomy" id="392030"/>
    <lineage>
        <taxon>Eukaryota</taxon>
        <taxon>Metazoa</taxon>
        <taxon>Spiralia</taxon>
        <taxon>Gnathifera</taxon>
        <taxon>Rotifera</taxon>
        <taxon>Eurotatoria</taxon>
        <taxon>Bdelloidea</taxon>
        <taxon>Philodinida</taxon>
        <taxon>Philodinidae</taxon>
        <taxon>Rotaria</taxon>
    </lineage>
</organism>
<dbReference type="Pfam" id="PF01555">
    <property type="entry name" value="N6_N4_Mtase"/>
    <property type="match status" value="1"/>
</dbReference>
<keyword evidence="4" id="KW-0489">Methyltransferase</keyword>
<dbReference type="InterPro" id="IPR051219">
    <property type="entry name" value="Heterochromatin_chromo-domain"/>
</dbReference>
<evidence type="ECO:0000256" key="2">
    <source>
        <dbReference type="ARBA" id="ARBA00010203"/>
    </source>
</evidence>
<evidence type="ECO:0000256" key="1">
    <source>
        <dbReference type="ARBA" id="ARBA00004123"/>
    </source>
</evidence>
<dbReference type="PROSITE" id="PS00598">
    <property type="entry name" value="CHROMO_1"/>
    <property type="match status" value="1"/>
</dbReference>
<protein>
    <recommendedName>
        <fullName evidence="3">site-specific DNA-methyltransferase (cytosine-N(4)-specific)</fullName>
        <ecNumber evidence="3">2.1.1.113</ecNumber>
    </recommendedName>
</protein>